<feature type="chain" id="PRO_5047105850" evidence="1">
    <location>
        <begin position="31"/>
        <end position="399"/>
    </location>
</feature>
<organism evidence="3 4">
    <name type="scientific">Paenibacillus mendelii</name>
    <dbReference type="NCBI Taxonomy" id="206163"/>
    <lineage>
        <taxon>Bacteria</taxon>
        <taxon>Bacillati</taxon>
        <taxon>Bacillota</taxon>
        <taxon>Bacilli</taxon>
        <taxon>Bacillales</taxon>
        <taxon>Paenibacillaceae</taxon>
        <taxon>Paenibacillus</taxon>
    </lineage>
</organism>
<protein>
    <submittedName>
        <fullName evidence="3">Copper amine oxidase N-terminal domain-containing protein</fullName>
    </submittedName>
</protein>
<accession>A0ABV6J228</accession>
<comment type="caution">
    <text evidence="3">The sequence shown here is derived from an EMBL/GenBank/DDBJ whole genome shotgun (WGS) entry which is preliminary data.</text>
</comment>
<evidence type="ECO:0000313" key="4">
    <source>
        <dbReference type="Proteomes" id="UP001589818"/>
    </source>
</evidence>
<name>A0ABV6J228_9BACL</name>
<dbReference type="Pfam" id="PF07833">
    <property type="entry name" value="Cu_amine_oxidN1"/>
    <property type="match status" value="1"/>
</dbReference>
<dbReference type="Proteomes" id="UP001589818">
    <property type="component" value="Unassembled WGS sequence"/>
</dbReference>
<keyword evidence="4" id="KW-1185">Reference proteome</keyword>
<dbReference type="EMBL" id="JBHLVF010000003">
    <property type="protein sequence ID" value="MFC0389931.1"/>
    <property type="molecule type" value="Genomic_DNA"/>
</dbReference>
<dbReference type="RefSeq" id="WP_204821896.1">
    <property type="nucleotide sequence ID" value="NZ_JANHOF010000015.1"/>
</dbReference>
<sequence length="399" mass="44662">MNPKSHVRSLVFGAAIATVIALSVPLSTSAALTSGTNALSASGIKVTLNGSEFQQKTSPFIENDTVYLPVRDIGELLGTIVFWNSSAKMVTMTYPELIVKLNNGSTIETVNGKEMKLSAPMRIVNERIYIPLRFFSEAIGADVKWNGSAQTVSITKSDPYITGGTIWLNRKTGDLYIAHPYEQPPVNVGKIDADIQGEISFGGGGIDSKNRIVTIVDNYGEPRTHYDTYSVLVHNNKIVSQKKASYYQRYEQNLSYYQYYDPNGWIQNTVLTDGRTLTIFNEEGKAVREYDLPTLVGKDEVYSVLGAGENFLIVRPNKTGFLTLINLEDNSTVELYDKLLSGKDLEYARNNVVPYHGDELKFVGAEWTEDELIFMYRSPFDSKDREYTRLTYKRHSAAE</sequence>
<evidence type="ECO:0000256" key="1">
    <source>
        <dbReference type="SAM" id="SignalP"/>
    </source>
</evidence>
<dbReference type="InterPro" id="IPR036582">
    <property type="entry name" value="Mao_N_sf"/>
</dbReference>
<feature type="domain" description="Copper amine oxidase-like N-terminal" evidence="2">
    <location>
        <begin position="48"/>
        <end position="154"/>
    </location>
</feature>
<gene>
    <name evidence="3" type="ORF">ACFFJ8_00935</name>
</gene>
<evidence type="ECO:0000313" key="3">
    <source>
        <dbReference type="EMBL" id="MFC0389931.1"/>
    </source>
</evidence>
<reference evidence="3 4" key="1">
    <citation type="submission" date="2024-09" db="EMBL/GenBank/DDBJ databases">
        <authorList>
            <person name="Sun Q."/>
            <person name="Mori K."/>
        </authorList>
    </citation>
    <scope>NUCLEOTIDE SEQUENCE [LARGE SCALE GENOMIC DNA]</scope>
    <source>
        <strain evidence="3 4">CCM 4839</strain>
    </source>
</reference>
<evidence type="ECO:0000259" key="2">
    <source>
        <dbReference type="Pfam" id="PF07833"/>
    </source>
</evidence>
<dbReference type="Gene3D" id="3.30.457.10">
    <property type="entry name" value="Copper amine oxidase-like, N-terminal domain"/>
    <property type="match status" value="1"/>
</dbReference>
<feature type="signal peptide" evidence="1">
    <location>
        <begin position="1"/>
        <end position="30"/>
    </location>
</feature>
<proteinExistence type="predicted"/>
<dbReference type="SUPFAM" id="SSF55383">
    <property type="entry name" value="Copper amine oxidase, domain N"/>
    <property type="match status" value="1"/>
</dbReference>
<dbReference type="InterPro" id="IPR012854">
    <property type="entry name" value="Cu_amine_oxidase-like_N"/>
</dbReference>
<keyword evidence="1" id="KW-0732">Signal</keyword>